<comment type="caution">
    <text evidence="1">The sequence shown here is derived from an EMBL/GenBank/DDBJ whole genome shotgun (WGS) entry which is preliminary data.</text>
</comment>
<dbReference type="Proteomes" id="UP000887116">
    <property type="component" value="Unassembled WGS sequence"/>
</dbReference>
<gene>
    <name evidence="1" type="ORF">TNCT_637691</name>
</gene>
<protein>
    <submittedName>
        <fullName evidence="1">Uncharacterized protein</fullName>
    </submittedName>
</protein>
<dbReference type="AlphaFoldDB" id="A0A8X6GSF8"/>
<evidence type="ECO:0000313" key="2">
    <source>
        <dbReference type="Proteomes" id="UP000887116"/>
    </source>
</evidence>
<evidence type="ECO:0000313" key="1">
    <source>
        <dbReference type="EMBL" id="GFR10258.1"/>
    </source>
</evidence>
<proteinExistence type="predicted"/>
<name>A0A8X6GSF8_TRICU</name>
<keyword evidence="2" id="KW-1185">Reference proteome</keyword>
<reference evidence="1" key="1">
    <citation type="submission" date="2020-07" db="EMBL/GenBank/DDBJ databases">
        <title>Multicomponent nature underlies the extraordinary mechanical properties of spider dragline silk.</title>
        <authorList>
            <person name="Kono N."/>
            <person name="Nakamura H."/>
            <person name="Mori M."/>
            <person name="Yoshida Y."/>
            <person name="Ohtoshi R."/>
            <person name="Malay A.D."/>
            <person name="Moran D.A.P."/>
            <person name="Tomita M."/>
            <person name="Numata K."/>
            <person name="Arakawa K."/>
        </authorList>
    </citation>
    <scope>NUCLEOTIDE SEQUENCE</scope>
</reference>
<organism evidence="1 2">
    <name type="scientific">Trichonephila clavata</name>
    <name type="common">Joro spider</name>
    <name type="synonym">Nephila clavata</name>
    <dbReference type="NCBI Taxonomy" id="2740835"/>
    <lineage>
        <taxon>Eukaryota</taxon>
        <taxon>Metazoa</taxon>
        <taxon>Ecdysozoa</taxon>
        <taxon>Arthropoda</taxon>
        <taxon>Chelicerata</taxon>
        <taxon>Arachnida</taxon>
        <taxon>Araneae</taxon>
        <taxon>Araneomorphae</taxon>
        <taxon>Entelegynae</taxon>
        <taxon>Araneoidea</taxon>
        <taxon>Nephilidae</taxon>
        <taxon>Trichonephila</taxon>
    </lineage>
</organism>
<sequence>MKMDVRFFLNNCGYLDHLPIRRPYEKQNGSTVPLSRKFFVVLPSVKKNCYLRSLSRSTCRSNAIHVSTPD</sequence>
<dbReference type="EMBL" id="BMAO01016670">
    <property type="protein sequence ID" value="GFR10258.1"/>
    <property type="molecule type" value="Genomic_DNA"/>
</dbReference>
<accession>A0A8X6GSF8</accession>